<feature type="region of interest" description="Disordered" evidence="1">
    <location>
        <begin position="157"/>
        <end position="181"/>
    </location>
</feature>
<dbReference type="STRING" id="307121.GA0070620_3977"/>
<accession>A0A1C3N770</accession>
<dbReference type="PATRIC" id="fig|307121.4.peg.4066"/>
<evidence type="ECO:0000313" key="3">
    <source>
        <dbReference type="Proteomes" id="UP000199393"/>
    </source>
</evidence>
<dbReference type="AlphaFoldDB" id="A0A1C3N770"/>
<dbReference type="RefSeq" id="WP_091593029.1">
    <property type="nucleotide sequence ID" value="NZ_JBHRWG010000004.1"/>
</dbReference>
<proteinExistence type="predicted"/>
<reference evidence="3" key="1">
    <citation type="submission" date="2016-06" db="EMBL/GenBank/DDBJ databases">
        <authorList>
            <person name="Varghese N."/>
        </authorList>
    </citation>
    <scope>NUCLEOTIDE SEQUENCE [LARGE SCALE GENOMIC DNA]</scope>
    <source>
        <strain evidence="3">DSM 45344</strain>
    </source>
</reference>
<feature type="compositionally biased region" description="Basic and acidic residues" evidence="1">
    <location>
        <begin position="167"/>
        <end position="181"/>
    </location>
</feature>
<evidence type="ECO:0000313" key="2">
    <source>
        <dbReference type="EMBL" id="SBV28434.1"/>
    </source>
</evidence>
<dbReference type="EMBL" id="LT598496">
    <property type="protein sequence ID" value="SBV28434.1"/>
    <property type="molecule type" value="Genomic_DNA"/>
</dbReference>
<evidence type="ECO:0000256" key="1">
    <source>
        <dbReference type="SAM" id="MobiDB-lite"/>
    </source>
</evidence>
<organism evidence="2 3">
    <name type="scientific">Micromonospora krabiensis</name>
    <dbReference type="NCBI Taxonomy" id="307121"/>
    <lineage>
        <taxon>Bacteria</taxon>
        <taxon>Bacillati</taxon>
        <taxon>Actinomycetota</taxon>
        <taxon>Actinomycetes</taxon>
        <taxon>Micromonosporales</taxon>
        <taxon>Micromonosporaceae</taxon>
        <taxon>Micromonospora</taxon>
    </lineage>
</organism>
<dbReference type="Proteomes" id="UP000199393">
    <property type="component" value="Chromosome I"/>
</dbReference>
<gene>
    <name evidence="2" type="ORF">GA0070620_3977</name>
</gene>
<sequence length="181" mass="20044">MGVGRALLLALAFLAVASLPALFALIFCADEILDRVVCGYTEWRDRRRERRTIARLDRAIEADALTRDIDLSEFDREDRRPLEQLAADLRRLGSQRLGGAGRPMVWHGAVLQAYDDRLRLACRALNITEHLGELDGVDQEIERVRVEGVLHAAGLTLPAARAGRPSGRAERRGRGSDGTGH</sequence>
<dbReference type="OrthoDB" id="3381124at2"/>
<protein>
    <submittedName>
        <fullName evidence="2">Uncharacterized protein</fullName>
    </submittedName>
</protein>
<keyword evidence="3" id="KW-1185">Reference proteome</keyword>
<name>A0A1C3N770_9ACTN</name>